<keyword evidence="4" id="KW-0472">Membrane</keyword>
<evidence type="ECO:0000256" key="4">
    <source>
        <dbReference type="ARBA" id="ARBA00023136"/>
    </source>
</evidence>
<dbReference type="CDD" id="cd08977">
    <property type="entry name" value="SusD"/>
    <property type="match status" value="1"/>
</dbReference>
<dbReference type="EMBL" id="RBWS01000005">
    <property type="protein sequence ID" value="RKO72618.1"/>
    <property type="molecule type" value="Genomic_DNA"/>
</dbReference>
<keyword evidence="3" id="KW-0732">Signal</keyword>
<protein>
    <submittedName>
        <fullName evidence="8">RagB/SusD family nutrient uptake outer membrane protein</fullName>
    </submittedName>
</protein>
<evidence type="ECO:0000313" key="8">
    <source>
        <dbReference type="EMBL" id="RKO72618.1"/>
    </source>
</evidence>
<feature type="domain" description="RagB/SusD" evidence="6">
    <location>
        <begin position="303"/>
        <end position="569"/>
    </location>
</feature>
<sequence>MPFKAQLIRIKYNRLKWMFLVGVTLGIFSCKSDLEEEPIELQTLDQVFDRRDSAGVNANRFLTDCYRYLPSLGNRVGGDFLDAATDDAVSSNPTNTSVQQLATGSYTSDNYQDNLWASWYQGIRKTSIFIQNIDRVPVKGKLENGTPMPRVWKAEAKFMRALFYFELVKRYGGVPLMGDKVYQLNDDIELPRASFEECVNYIVKECDAIKDSLRTDPFNLAFYGRPTKAAAMALKSRVLLYAASPLFNGGNIDGQNILTGYTAFSAGRWQLAENAAKDLMDLNLFKLEPQFKDVFTTRNNERIFAKQGGNNTSFENNNGPVGYANGVNNGRTSPTQELVDAFGMSNGLKITDENSGYDPNDPYVGRDSRFYATVFYNGAPWLNRPVQTFEGGSDKPGGSKQQTKTGYYLRKFMGNFESLANYSNVNHDFILFRYAEILLNYAEARNERLDRPDVNVYRAVEQIRQRAGLSPYQLPEALTKAEMRELIYLERRKELAFEEHRFYDVRRWKIAEEEFNKELHATVIYQTGTGAIRQSLPILKMTFDTKMYLAPIPFSEVIKNPKMVQNPGW</sequence>
<dbReference type="InterPro" id="IPR033985">
    <property type="entry name" value="SusD-like_N"/>
</dbReference>
<evidence type="ECO:0000256" key="1">
    <source>
        <dbReference type="ARBA" id="ARBA00004442"/>
    </source>
</evidence>
<keyword evidence="5" id="KW-0998">Cell outer membrane</keyword>
<dbReference type="GO" id="GO:0009279">
    <property type="term" value="C:cell outer membrane"/>
    <property type="evidence" value="ECO:0007669"/>
    <property type="project" value="UniProtKB-SubCell"/>
</dbReference>
<dbReference type="Pfam" id="PF14322">
    <property type="entry name" value="SusD-like_3"/>
    <property type="match status" value="1"/>
</dbReference>
<feature type="domain" description="SusD-like N-terminal" evidence="7">
    <location>
        <begin position="89"/>
        <end position="240"/>
    </location>
</feature>
<keyword evidence="9" id="KW-1185">Reference proteome</keyword>
<dbReference type="InterPro" id="IPR012944">
    <property type="entry name" value="SusD_RagB_dom"/>
</dbReference>
<organism evidence="8 9">
    <name type="scientific">Sphingobacterium puteale</name>
    <dbReference type="NCBI Taxonomy" id="2420510"/>
    <lineage>
        <taxon>Bacteria</taxon>
        <taxon>Pseudomonadati</taxon>
        <taxon>Bacteroidota</taxon>
        <taxon>Sphingobacteriia</taxon>
        <taxon>Sphingobacteriales</taxon>
        <taxon>Sphingobacteriaceae</taxon>
        <taxon>Sphingobacterium</taxon>
    </lineage>
</organism>
<dbReference type="AlphaFoldDB" id="A0A420W1Z1"/>
<dbReference type="PROSITE" id="PS51257">
    <property type="entry name" value="PROKAR_LIPOPROTEIN"/>
    <property type="match status" value="1"/>
</dbReference>
<dbReference type="SUPFAM" id="SSF48452">
    <property type="entry name" value="TPR-like"/>
    <property type="match status" value="1"/>
</dbReference>
<gene>
    <name evidence="8" type="ORF">D7322_06640</name>
</gene>
<evidence type="ECO:0000259" key="6">
    <source>
        <dbReference type="Pfam" id="PF07980"/>
    </source>
</evidence>
<accession>A0A420W1Z1</accession>
<evidence type="ECO:0000256" key="2">
    <source>
        <dbReference type="ARBA" id="ARBA00006275"/>
    </source>
</evidence>
<comment type="similarity">
    <text evidence="2">Belongs to the SusD family.</text>
</comment>
<name>A0A420W1Z1_9SPHI</name>
<reference evidence="8 9" key="1">
    <citation type="submission" date="2018-10" db="EMBL/GenBank/DDBJ databases">
        <title>Sphingobacterium sp. M05W1-28.</title>
        <authorList>
            <person name="Cai H."/>
        </authorList>
    </citation>
    <scope>NUCLEOTIDE SEQUENCE [LARGE SCALE GENOMIC DNA]</scope>
    <source>
        <strain evidence="8 9">M05W1-28</strain>
    </source>
</reference>
<evidence type="ECO:0000256" key="5">
    <source>
        <dbReference type="ARBA" id="ARBA00023237"/>
    </source>
</evidence>
<proteinExistence type="inferred from homology"/>
<comment type="subcellular location">
    <subcellularLocation>
        <location evidence="1">Cell outer membrane</location>
    </subcellularLocation>
</comment>
<dbReference type="OrthoDB" id="691231at2"/>
<evidence type="ECO:0000313" key="9">
    <source>
        <dbReference type="Proteomes" id="UP000282423"/>
    </source>
</evidence>
<dbReference type="Proteomes" id="UP000282423">
    <property type="component" value="Unassembled WGS sequence"/>
</dbReference>
<evidence type="ECO:0000259" key="7">
    <source>
        <dbReference type="Pfam" id="PF14322"/>
    </source>
</evidence>
<evidence type="ECO:0000256" key="3">
    <source>
        <dbReference type="ARBA" id="ARBA00022729"/>
    </source>
</evidence>
<dbReference type="Gene3D" id="1.25.40.390">
    <property type="match status" value="1"/>
</dbReference>
<dbReference type="Pfam" id="PF07980">
    <property type="entry name" value="SusD_RagB"/>
    <property type="match status" value="1"/>
</dbReference>
<comment type="caution">
    <text evidence="8">The sequence shown here is derived from an EMBL/GenBank/DDBJ whole genome shotgun (WGS) entry which is preliminary data.</text>
</comment>
<dbReference type="InterPro" id="IPR011990">
    <property type="entry name" value="TPR-like_helical_dom_sf"/>
</dbReference>